<protein>
    <submittedName>
        <fullName evidence="1">Uncharacterized protein</fullName>
    </submittedName>
</protein>
<accession>A0A6C0LUL4</accession>
<evidence type="ECO:0000313" key="1">
    <source>
        <dbReference type="EMBL" id="QHU33698.1"/>
    </source>
</evidence>
<reference evidence="1" key="1">
    <citation type="journal article" date="2020" name="Nature">
        <title>Giant virus diversity and host interactions through global metagenomics.</title>
        <authorList>
            <person name="Schulz F."/>
            <person name="Roux S."/>
            <person name="Paez-Espino D."/>
            <person name="Jungbluth S."/>
            <person name="Walsh D.A."/>
            <person name="Denef V.J."/>
            <person name="McMahon K.D."/>
            <person name="Konstantinidis K.T."/>
            <person name="Eloe-Fadrosh E.A."/>
            <person name="Kyrpides N.C."/>
            <person name="Woyke T."/>
        </authorList>
    </citation>
    <scope>NUCLEOTIDE SEQUENCE</scope>
    <source>
        <strain evidence="1">GVMAG-S-1016704-121</strain>
    </source>
</reference>
<organism evidence="1">
    <name type="scientific">viral metagenome</name>
    <dbReference type="NCBI Taxonomy" id="1070528"/>
    <lineage>
        <taxon>unclassified sequences</taxon>
        <taxon>metagenomes</taxon>
        <taxon>organismal metagenomes</taxon>
    </lineage>
</organism>
<proteinExistence type="predicted"/>
<dbReference type="AlphaFoldDB" id="A0A6C0LUL4"/>
<dbReference type="PROSITE" id="PS51257">
    <property type="entry name" value="PROKAR_LIPOPROTEIN"/>
    <property type="match status" value="1"/>
</dbReference>
<name>A0A6C0LUL4_9ZZZZ</name>
<sequence>MCFRSPFMNFLLAFFVLSSATVVSCAITFPGIMSSMYGYLVTPSQDINIIAPGLQVSGKAAEYIASATNTRASTAYLHELRGMVKDVGFISASLLLTSCVHPIVGVGVLAMTVTSPITIPPPTNNEWEVVREVDALQVPHIVSHDSPILADAWY</sequence>
<dbReference type="EMBL" id="MN740560">
    <property type="protein sequence ID" value="QHU33698.1"/>
    <property type="molecule type" value="Genomic_DNA"/>
</dbReference>